<reference evidence="2" key="1">
    <citation type="submission" date="2017-02" db="EMBL/GenBank/DDBJ databases">
        <authorList>
            <person name="Varghese N."/>
            <person name="Submissions S."/>
        </authorList>
    </citation>
    <scope>NUCLEOTIDE SEQUENCE [LARGE SCALE GENOMIC DNA]</scope>
    <source>
        <strain evidence="2">ATCC 700200</strain>
    </source>
</reference>
<proteinExistence type="predicted"/>
<dbReference type="RefSeq" id="WP_078811598.1">
    <property type="nucleotide sequence ID" value="NZ_FUYE01000001.1"/>
</dbReference>
<dbReference type="OrthoDB" id="9156734at2"/>
<evidence type="ECO:0008006" key="3">
    <source>
        <dbReference type="Google" id="ProtNLM"/>
    </source>
</evidence>
<sequence length="77" mass="8578">MSAVVSHLLDQALLLSEEARTELVEAILERSSPSEDFIQAQVHVVAERMKNVREGKSALIVETEAHQQVLASLKLRQ</sequence>
<name>A0A1T4WKN7_9BACT</name>
<evidence type="ECO:0000313" key="2">
    <source>
        <dbReference type="Proteomes" id="UP000190774"/>
    </source>
</evidence>
<dbReference type="EMBL" id="FUYE01000001">
    <property type="protein sequence ID" value="SKA77468.1"/>
    <property type="molecule type" value="Genomic_DNA"/>
</dbReference>
<dbReference type="AlphaFoldDB" id="A0A1T4WKN7"/>
<dbReference type="STRING" id="48467.SAMN02745166_00382"/>
<organism evidence="1 2">
    <name type="scientific">Prosthecobacter debontii</name>
    <dbReference type="NCBI Taxonomy" id="48467"/>
    <lineage>
        <taxon>Bacteria</taxon>
        <taxon>Pseudomonadati</taxon>
        <taxon>Verrucomicrobiota</taxon>
        <taxon>Verrucomicrobiia</taxon>
        <taxon>Verrucomicrobiales</taxon>
        <taxon>Verrucomicrobiaceae</taxon>
        <taxon>Prosthecobacter</taxon>
    </lineage>
</organism>
<evidence type="ECO:0000313" key="1">
    <source>
        <dbReference type="EMBL" id="SKA77468.1"/>
    </source>
</evidence>
<gene>
    <name evidence="1" type="ORF">SAMN02745166_00382</name>
</gene>
<accession>A0A1T4WKN7</accession>
<protein>
    <recommendedName>
        <fullName evidence="3">Addiction module component</fullName>
    </recommendedName>
</protein>
<dbReference type="Proteomes" id="UP000190774">
    <property type="component" value="Unassembled WGS sequence"/>
</dbReference>
<keyword evidence="2" id="KW-1185">Reference proteome</keyword>